<protein>
    <submittedName>
        <fullName evidence="1">Uncharacterized protein</fullName>
    </submittedName>
</protein>
<organism evidence="1 2">
    <name type="scientific">Rhodoplanes serenus</name>
    <dbReference type="NCBI Taxonomy" id="200615"/>
    <lineage>
        <taxon>Bacteria</taxon>
        <taxon>Pseudomonadati</taxon>
        <taxon>Pseudomonadota</taxon>
        <taxon>Alphaproteobacteria</taxon>
        <taxon>Hyphomicrobiales</taxon>
        <taxon>Nitrobacteraceae</taxon>
        <taxon>Rhodoplanes</taxon>
    </lineage>
</organism>
<dbReference type="Proteomes" id="UP000438991">
    <property type="component" value="Unassembled WGS sequence"/>
</dbReference>
<evidence type="ECO:0000313" key="2">
    <source>
        <dbReference type="Proteomes" id="UP000438991"/>
    </source>
</evidence>
<dbReference type="Pfam" id="PF24752">
    <property type="entry name" value="DUF7697"/>
    <property type="match status" value="1"/>
</dbReference>
<name>A0A9X4XQ28_9BRAD</name>
<comment type="caution">
    <text evidence="1">The sequence shown here is derived from an EMBL/GenBank/DDBJ whole genome shotgun (WGS) entry which is preliminary data.</text>
</comment>
<proteinExistence type="predicted"/>
<dbReference type="InterPro" id="IPR056114">
    <property type="entry name" value="DUF7697"/>
</dbReference>
<dbReference type="AlphaFoldDB" id="A0A9X4XQ28"/>
<gene>
    <name evidence="1" type="ORF">GJ689_19310</name>
</gene>
<dbReference type="RefSeq" id="WP_155480812.1">
    <property type="nucleotide sequence ID" value="NZ_WNKV01000016.1"/>
</dbReference>
<evidence type="ECO:0000313" key="1">
    <source>
        <dbReference type="EMBL" id="MTW18354.1"/>
    </source>
</evidence>
<accession>A0A9X4XQ28</accession>
<reference evidence="1 2" key="1">
    <citation type="submission" date="2019-11" db="EMBL/GenBank/DDBJ databases">
        <title>Whole-genome sequence of Rhodoplanes serenus DSM 18633, type strain.</title>
        <authorList>
            <person name="Kyndt J.A."/>
            <person name="Meyer T.E."/>
        </authorList>
    </citation>
    <scope>NUCLEOTIDE SEQUENCE [LARGE SCALE GENOMIC DNA]</scope>
    <source>
        <strain evidence="1 2">DSM 18633</strain>
    </source>
</reference>
<sequence length="77" mass="7893">MNAPKTLEGWQAWGLLRSATGQVRTAGLAVIGLDIGALLALGRAAGACTVTLAEVLPAVEDAVVHGLNAQLRDMRDG</sequence>
<dbReference type="EMBL" id="WNKV01000016">
    <property type="protein sequence ID" value="MTW18354.1"/>
    <property type="molecule type" value="Genomic_DNA"/>
</dbReference>